<dbReference type="InterPro" id="IPR011110">
    <property type="entry name" value="Reg_prop"/>
</dbReference>
<name>A0A7K0ETI7_9BACT</name>
<dbReference type="InterPro" id="IPR036890">
    <property type="entry name" value="HATPase_C_sf"/>
</dbReference>
<feature type="domain" description="Histidine kinase/HSP90-like ATPase" evidence="3">
    <location>
        <begin position="919"/>
        <end position="1019"/>
    </location>
</feature>
<evidence type="ECO:0000259" key="3">
    <source>
        <dbReference type="Pfam" id="PF02518"/>
    </source>
</evidence>
<feature type="signal peptide" evidence="2">
    <location>
        <begin position="1"/>
        <end position="22"/>
    </location>
</feature>
<feature type="domain" description="Signal transduction histidine kinase internal region" evidence="4">
    <location>
        <begin position="820"/>
        <end position="898"/>
    </location>
</feature>
<keyword evidence="2" id="KW-0732">Signal</keyword>
<dbReference type="SUPFAM" id="SSF63829">
    <property type="entry name" value="Calcium-dependent phosphotriesterase"/>
    <property type="match status" value="1"/>
</dbReference>
<dbReference type="InterPro" id="IPR015943">
    <property type="entry name" value="WD40/YVTN_repeat-like_dom_sf"/>
</dbReference>
<feature type="chain" id="PRO_5029497776" description="Histidine kinase" evidence="2">
    <location>
        <begin position="23"/>
        <end position="1034"/>
    </location>
</feature>
<dbReference type="Gene3D" id="3.30.565.10">
    <property type="entry name" value="Histidine kinase-like ATPase, C-terminal domain"/>
    <property type="match status" value="1"/>
</dbReference>
<dbReference type="PANTHER" id="PTHR34220:SF7">
    <property type="entry name" value="SENSOR HISTIDINE KINASE YPDA"/>
    <property type="match status" value="1"/>
</dbReference>
<dbReference type="AlphaFoldDB" id="A0A7K0ETI7"/>
<feature type="transmembrane region" description="Helical" evidence="1">
    <location>
        <begin position="749"/>
        <end position="768"/>
    </location>
</feature>
<dbReference type="GO" id="GO:0016020">
    <property type="term" value="C:membrane"/>
    <property type="evidence" value="ECO:0007669"/>
    <property type="project" value="InterPro"/>
</dbReference>
<dbReference type="InterPro" id="IPR011047">
    <property type="entry name" value="Quinoprotein_ADH-like_sf"/>
</dbReference>
<accession>A0A7K0ETI7</accession>
<protein>
    <recommendedName>
        <fullName evidence="7">Histidine kinase</fullName>
    </recommendedName>
</protein>
<keyword evidence="6" id="KW-1185">Reference proteome</keyword>
<comment type="caution">
    <text evidence="5">The sequence shown here is derived from an EMBL/GenBank/DDBJ whole genome shotgun (WGS) entry which is preliminary data.</text>
</comment>
<dbReference type="InterPro" id="IPR013783">
    <property type="entry name" value="Ig-like_fold"/>
</dbReference>
<dbReference type="Gene3D" id="2.60.40.10">
    <property type="entry name" value="Immunoglobulins"/>
    <property type="match status" value="1"/>
</dbReference>
<evidence type="ECO:0000259" key="4">
    <source>
        <dbReference type="Pfam" id="PF06580"/>
    </source>
</evidence>
<dbReference type="PANTHER" id="PTHR34220">
    <property type="entry name" value="SENSOR HISTIDINE KINASE YPDA"/>
    <property type="match status" value="1"/>
</dbReference>
<dbReference type="EMBL" id="WJXZ01000014">
    <property type="protein sequence ID" value="MRS64738.1"/>
    <property type="molecule type" value="Genomic_DNA"/>
</dbReference>
<evidence type="ECO:0000256" key="1">
    <source>
        <dbReference type="SAM" id="Phobius"/>
    </source>
</evidence>
<dbReference type="OrthoDB" id="908907at2"/>
<evidence type="ECO:0000313" key="6">
    <source>
        <dbReference type="Proteomes" id="UP000441754"/>
    </source>
</evidence>
<dbReference type="Pfam" id="PF02518">
    <property type="entry name" value="HATPase_c"/>
    <property type="match status" value="1"/>
</dbReference>
<organism evidence="5 6">
    <name type="scientific">Larkinella terrae</name>
    <dbReference type="NCBI Taxonomy" id="2025311"/>
    <lineage>
        <taxon>Bacteria</taxon>
        <taxon>Pseudomonadati</taxon>
        <taxon>Bacteroidota</taxon>
        <taxon>Cytophagia</taxon>
        <taxon>Cytophagales</taxon>
        <taxon>Spirosomataceae</taxon>
        <taxon>Larkinella</taxon>
    </lineage>
</organism>
<dbReference type="GO" id="GO:0000155">
    <property type="term" value="F:phosphorelay sensor kinase activity"/>
    <property type="evidence" value="ECO:0007669"/>
    <property type="project" value="InterPro"/>
</dbReference>
<proteinExistence type="predicted"/>
<dbReference type="InterPro" id="IPR010559">
    <property type="entry name" value="Sig_transdc_His_kin_internal"/>
</dbReference>
<dbReference type="SUPFAM" id="SSF50998">
    <property type="entry name" value="Quinoprotein alcohol dehydrogenase-like"/>
    <property type="match status" value="1"/>
</dbReference>
<dbReference type="Proteomes" id="UP000441754">
    <property type="component" value="Unassembled WGS sequence"/>
</dbReference>
<dbReference type="SUPFAM" id="SSF55874">
    <property type="entry name" value="ATPase domain of HSP90 chaperone/DNA topoisomerase II/histidine kinase"/>
    <property type="match status" value="1"/>
</dbReference>
<keyword evidence="1" id="KW-0812">Transmembrane</keyword>
<evidence type="ECO:0000256" key="2">
    <source>
        <dbReference type="SAM" id="SignalP"/>
    </source>
</evidence>
<dbReference type="Pfam" id="PF06580">
    <property type="entry name" value="His_kinase"/>
    <property type="match status" value="1"/>
</dbReference>
<keyword evidence="1" id="KW-0472">Membrane</keyword>
<evidence type="ECO:0000313" key="5">
    <source>
        <dbReference type="EMBL" id="MRS64738.1"/>
    </source>
</evidence>
<sequence>MRCRPFLLCCTFLLSWVSSLPAHVYAQRYAEQRYSIAEGLDNVRVYFLQADPAGRIWVATDWGLDFFDREHQLINSRKLPQLPQGLINDLAIGPDSSVWVAGTKLYRLRLSAGLKLRIDTTVVGYAPHFNRIGTSFLTVDHQNRVWFAGLPDQPFTDKGLSILQNGRVKNVTARVFPKQAPSILDLRADWANRRVLIATKDGNLWQWRDETLSRISLEGKIRRILQGPTGLFYALTDVALYRLKTGAAERVFQIPAMMQTAEVFAISSREEVAFASANRHICWFDGRRLVDSGVSTAPVRSLLFDRQGDLWVGSTDGISWVLRTGWRYFDASGGWSDETVSATEDRRGTIWFASRGTGLSRLSEDRIVRDDTYFRTLPSNDFIAATNRDTDGNLIFSTVGGKGLLWFDGQHYRKLPGSDQGTNVRGFYDDVTQNRYLFATSKKLLIYNRRTLELEKVMPLPTTGYYDIEKDKMGRFWLGGQGSSAIWDGKSEQVKTLTYSPETLPVWMIFDIYRDKRGNLWLATDQGLWFYDYKRFRQIVPMQLKRVLHFCQPLGTSYLMVGAIEGLYVLDVDRFYENGQEWLAWFDQRNGFGGQGISHGCFRDSQHRWWMPTHDRMMMIPEKELLGLLKTVPTGLRSIRDLRTGKRYTNLSGKMRFNPDQNDLEIQLQEPQNHNLFANSVYSYRLERLDDPQPDTEWSEPVHSSTIFLKNLSDGRYRLALRVLRANGLWNTSPVVQEFQIAPPWWSTGWFRMLALLAVFGCGFFFVLRQVRTQAQRQQEILRAKQRVTELELEAANRQNIEVQMSRELAEASRERALLEVRAITNQIDPHFVSNFLTAVQSMLYRQESEMVVRYLAKFGSIFRHKLLSRSQVFWSLGEELDFVSTYLDLEKVRFRQRVQSVIDVKPGVPLDTTIPKMLIQGYVSNAIKHGLENKPQGGTVWLTLEVQDDFLHVTVEDDGVGLEKARQYRRRSTGRGLVINQALFDQLNQYNAMKSRQFHTDLNENGSGGLRVEAYLPLYPVLPPEEVVAEAKA</sequence>
<dbReference type="InterPro" id="IPR050640">
    <property type="entry name" value="Bact_2-comp_sensor_kinase"/>
</dbReference>
<dbReference type="Pfam" id="PF07494">
    <property type="entry name" value="Reg_prop"/>
    <property type="match status" value="2"/>
</dbReference>
<evidence type="ECO:0008006" key="7">
    <source>
        <dbReference type="Google" id="ProtNLM"/>
    </source>
</evidence>
<keyword evidence="1" id="KW-1133">Transmembrane helix</keyword>
<reference evidence="5 6" key="1">
    <citation type="journal article" date="2018" name="Antonie Van Leeuwenhoek">
        <title>Larkinella terrae sp. nov., isolated from soil on Jeju Island, South Korea.</title>
        <authorList>
            <person name="Ten L.N."/>
            <person name="Jeon J."/>
            <person name="Park S.J."/>
            <person name="Park S."/>
            <person name="Lee S.Y."/>
            <person name="Kim M.K."/>
            <person name="Jung H.Y."/>
        </authorList>
    </citation>
    <scope>NUCLEOTIDE SEQUENCE [LARGE SCALE GENOMIC DNA]</scope>
    <source>
        <strain evidence="5 6">KCTC 52001</strain>
    </source>
</reference>
<gene>
    <name evidence="5" type="ORF">GJJ30_25790</name>
</gene>
<dbReference type="Gene3D" id="2.130.10.10">
    <property type="entry name" value="YVTN repeat-like/Quinoprotein amine dehydrogenase"/>
    <property type="match status" value="2"/>
</dbReference>
<dbReference type="RefSeq" id="WP_154178047.1">
    <property type="nucleotide sequence ID" value="NZ_WJXZ01000014.1"/>
</dbReference>
<dbReference type="InterPro" id="IPR003594">
    <property type="entry name" value="HATPase_dom"/>
</dbReference>